<proteinExistence type="predicted"/>
<comment type="subcellular location">
    <subcellularLocation>
        <location evidence="1">Membrane</location>
        <topology evidence="1">Multi-pass membrane protein</topology>
    </subcellularLocation>
</comment>
<sequence length="278" mass="31196">MKKTISTAYLIILFILISLAAVGMIRSAQYQSLALFSIVSVLWLVSVYLHFKKLNWPWYGLLLFLLSWGVFPLMTLISKFVLPWSADALLHNIDQHIFFGKILVDYFHYESYPVLADIISSCYFFFYFLVLGSVILYTVKRQSIAGQVFFNSIILLYSIGFVGYILFPASGPAFTVAPQIGGGGSITQMVTKSVNQGVTGMDVFPSLHTAISIFIVGYLHQTGFKKISLILSPIILGTIFATILLRYHYGIDVIFGIILAIIVLKLSQKWLNQTVYTV</sequence>
<protein>
    <submittedName>
        <fullName evidence="7">Phosphatase PAP2 family protein</fullName>
    </submittedName>
</protein>
<feature type="transmembrane region" description="Helical" evidence="5">
    <location>
        <begin position="32"/>
        <end position="51"/>
    </location>
</feature>
<feature type="transmembrane region" description="Helical" evidence="5">
    <location>
        <begin position="227"/>
        <end position="247"/>
    </location>
</feature>
<keyword evidence="4 5" id="KW-0472">Membrane</keyword>
<evidence type="ECO:0000256" key="4">
    <source>
        <dbReference type="ARBA" id="ARBA00023136"/>
    </source>
</evidence>
<dbReference type="PANTHER" id="PTHR31310:SF7">
    <property type="entry name" value="PA-PHOSPHATASE RELATED-FAMILY PROTEIN DDB_G0268928"/>
    <property type="match status" value="1"/>
</dbReference>
<dbReference type="EMBL" id="JAHWXT010000004">
    <property type="protein sequence ID" value="MCF0265522.1"/>
    <property type="molecule type" value="Genomic_DNA"/>
</dbReference>
<dbReference type="Gene3D" id="1.20.144.10">
    <property type="entry name" value="Phosphatidic acid phosphatase type 2/haloperoxidase"/>
    <property type="match status" value="1"/>
</dbReference>
<reference evidence="7" key="1">
    <citation type="submission" date="2021-07" db="EMBL/GenBank/DDBJ databases">
        <authorList>
            <person name="Fernandez M."/>
            <person name="Pereira P."/>
            <person name="Torres Tejerizo G.A."/>
            <person name="Gonzalez P."/>
            <person name="Agostini E."/>
        </authorList>
    </citation>
    <scope>NUCLEOTIDE SEQUENCE</scope>
    <source>
        <strain evidence="7">SFC 500-1A</strain>
    </source>
</reference>
<feature type="transmembrane region" description="Helical" evidence="5">
    <location>
        <begin position="7"/>
        <end position="26"/>
    </location>
</feature>
<feature type="transmembrane region" description="Helical" evidence="5">
    <location>
        <begin position="148"/>
        <end position="167"/>
    </location>
</feature>
<evidence type="ECO:0000259" key="6">
    <source>
        <dbReference type="Pfam" id="PF14378"/>
    </source>
</evidence>
<dbReference type="Proteomes" id="UP000887320">
    <property type="component" value="Unassembled WGS sequence"/>
</dbReference>
<feature type="transmembrane region" description="Helical" evidence="5">
    <location>
        <begin position="253"/>
        <end position="271"/>
    </location>
</feature>
<feature type="transmembrane region" description="Helical" evidence="5">
    <location>
        <begin position="118"/>
        <end position="139"/>
    </location>
</feature>
<feature type="transmembrane region" description="Helical" evidence="5">
    <location>
        <begin position="203"/>
        <end position="220"/>
    </location>
</feature>
<evidence type="ECO:0000313" key="7">
    <source>
        <dbReference type="EMBL" id="MCF0265522.1"/>
    </source>
</evidence>
<dbReference type="RefSeq" id="WP_234623696.1">
    <property type="nucleotide sequence ID" value="NZ_JAHWXT010000004.1"/>
</dbReference>
<dbReference type="AlphaFoldDB" id="A0A8X8GKI2"/>
<dbReference type="InterPro" id="IPR026841">
    <property type="entry name" value="Aur1/Ipt1"/>
</dbReference>
<comment type="caution">
    <text evidence="7">The sequence shown here is derived from an EMBL/GenBank/DDBJ whole genome shotgun (WGS) entry which is preliminary data.</text>
</comment>
<evidence type="ECO:0000313" key="8">
    <source>
        <dbReference type="Proteomes" id="UP000887320"/>
    </source>
</evidence>
<gene>
    <name evidence="7" type="ORF">KW868_13800</name>
</gene>
<keyword evidence="3 5" id="KW-1133">Transmembrane helix</keyword>
<dbReference type="InterPro" id="IPR052185">
    <property type="entry name" value="IPC_Synthase-Related"/>
</dbReference>
<evidence type="ECO:0000256" key="3">
    <source>
        <dbReference type="ARBA" id="ARBA00022989"/>
    </source>
</evidence>
<feature type="domain" description="Inositolphosphotransferase Aur1/Ipt1" evidence="6">
    <location>
        <begin position="108"/>
        <end position="264"/>
    </location>
</feature>
<dbReference type="Pfam" id="PF14378">
    <property type="entry name" value="PAP2_3"/>
    <property type="match status" value="1"/>
</dbReference>
<evidence type="ECO:0000256" key="2">
    <source>
        <dbReference type="ARBA" id="ARBA00022692"/>
    </source>
</evidence>
<feature type="transmembrane region" description="Helical" evidence="5">
    <location>
        <begin position="58"/>
        <end position="82"/>
    </location>
</feature>
<dbReference type="PANTHER" id="PTHR31310">
    <property type="match status" value="1"/>
</dbReference>
<name>A0A8X8GKI2_ACIGI</name>
<organism evidence="7 8">
    <name type="scientific">Acinetobacter guillouiae</name>
    <name type="common">Acinetobacter genomosp. 11</name>
    <dbReference type="NCBI Taxonomy" id="106649"/>
    <lineage>
        <taxon>Bacteria</taxon>
        <taxon>Pseudomonadati</taxon>
        <taxon>Pseudomonadota</taxon>
        <taxon>Gammaproteobacteria</taxon>
        <taxon>Moraxellales</taxon>
        <taxon>Moraxellaceae</taxon>
        <taxon>Acinetobacter</taxon>
    </lineage>
</organism>
<evidence type="ECO:0000256" key="1">
    <source>
        <dbReference type="ARBA" id="ARBA00004141"/>
    </source>
</evidence>
<evidence type="ECO:0000256" key="5">
    <source>
        <dbReference type="SAM" id="Phobius"/>
    </source>
</evidence>
<accession>A0A8X8GKI2</accession>
<dbReference type="GO" id="GO:0016020">
    <property type="term" value="C:membrane"/>
    <property type="evidence" value="ECO:0007669"/>
    <property type="project" value="UniProtKB-SubCell"/>
</dbReference>
<keyword evidence="2 5" id="KW-0812">Transmembrane</keyword>